<keyword evidence="7" id="KW-0546">Nucleotide metabolism</keyword>
<accession>A0A1M7NKP7</accession>
<reference evidence="13 14" key="1">
    <citation type="submission" date="2016-11" db="EMBL/GenBank/DDBJ databases">
        <authorList>
            <person name="Jaros S."/>
            <person name="Januszkiewicz K."/>
            <person name="Wedrychowicz H."/>
        </authorList>
    </citation>
    <scope>NUCLEOTIDE SEQUENCE [LARGE SCALE GENOMIC DNA]</scope>
    <source>
        <strain evidence="13 14">CGMCC 1.10681</strain>
    </source>
</reference>
<keyword evidence="3" id="KW-0479">Metal-binding</keyword>
<dbReference type="OrthoDB" id="164951at2"/>
<dbReference type="Gene3D" id="3.90.950.10">
    <property type="match status" value="1"/>
</dbReference>
<dbReference type="STRING" id="1027249.SAMN05216179_1607"/>
<evidence type="ECO:0000259" key="12">
    <source>
        <dbReference type="Pfam" id="PF01931"/>
    </source>
</evidence>
<dbReference type="SUPFAM" id="SSF52972">
    <property type="entry name" value="ITPase-like"/>
    <property type="match status" value="1"/>
</dbReference>
<evidence type="ECO:0000256" key="3">
    <source>
        <dbReference type="ARBA" id="ARBA00022723"/>
    </source>
</evidence>
<dbReference type="Proteomes" id="UP000184184">
    <property type="component" value="Unassembled WGS sequence"/>
</dbReference>
<dbReference type="GO" id="GO:0103023">
    <property type="term" value="F:ITPase activity"/>
    <property type="evidence" value="ECO:0007669"/>
    <property type="project" value="UniProtKB-EC"/>
</dbReference>
<proteinExistence type="predicted"/>
<evidence type="ECO:0000256" key="1">
    <source>
        <dbReference type="ARBA" id="ARBA00001936"/>
    </source>
</evidence>
<feature type="domain" description="Non-canonical purine NTP phosphatase/PRRC1" evidence="12">
    <location>
        <begin position="6"/>
        <end position="157"/>
    </location>
</feature>
<comment type="cofactor">
    <cofactor evidence="1">
        <name>Mn(2+)</name>
        <dbReference type="ChEBI" id="CHEBI:29035"/>
    </cofactor>
</comment>
<comment type="cofactor">
    <cofactor evidence="2">
        <name>Mg(2+)</name>
        <dbReference type="ChEBI" id="CHEBI:18420"/>
    </cofactor>
</comment>
<dbReference type="AlphaFoldDB" id="A0A1M7NKP7"/>
<keyword evidence="14" id="KW-1185">Reference proteome</keyword>
<evidence type="ECO:0000256" key="5">
    <source>
        <dbReference type="ARBA" id="ARBA00022801"/>
    </source>
</evidence>
<evidence type="ECO:0000256" key="7">
    <source>
        <dbReference type="ARBA" id="ARBA00023080"/>
    </source>
</evidence>
<organism evidence="13 14">
    <name type="scientific">Gracilibacillus kekensis</name>
    <dbReference type="NCBI Taxonomy" id="1027249"/>
    <lineage>
        <taxon>Bacteria</taxon>
        <taxon>Bacillati</taxon>
        <taxon>Bacillota</taxon>
        <taxon>Bacilli</taxon>
        <taxon>Bacillales</taxon>
        <taxon>Bacillaceae</taxon>
        <taxon>Gracilibacillus</taxon>
    </lineage>
</organism>
<evidence type="ECO:0000313" key="14">
    <source>
        <dbReference type="Proteomes" id="UP000184184"/>
    </source>
</evidence>
<dbReference type="NCBIfam" id="NF002850">
    <property type="entry name" value="PRK03114.1"/>
    <property type="match status" value="1"/>
</dbReference>
<dbReference type="InterPro" id="IPR026533">
    <property type="entry name" value="NTPase/PRRC1"/>
</dbReference>
<evidence type="ECO:0000256" key="11">
    <source>
        <dbReference type="ARBA" id="ARBA00048781"/>
    </source>
</evidence>
<dbReference type="PANTHER" id="PTHR34699">
    <property type="match status" value="1"/>
</dbReference>
<dbReference type="EMBL" id="FRCZ01000003">
    <property type="protein sequence ID" value="SHN04476.1"/>
    <property type="molecule type" value="Genomic_DNA"/>
</dbReference>
<evidence type="ECO:0000313" key="13">
    <source>
        <dbReference type="EMBL" id="SHN04476.1"/>
    </source>
</evidence>
<dbReference type="EC" id="3.6.1.73" evidence="9"/>
<dbReference type="GO" id="GO:0046872">
    <property type="term" value="F:metal ion binding"/>
    <property type="evidence" value="ECO:0007669"/>
    <property type="project" value="UniProtKB-KW"/>
</dbReference>
<dbReference type="InterPro" id="IPR029001">
    <property type="entry name" value="ITPase-like_fam"/>
</dbReference>
<keyword evidence="6" id="KW-0460">Magnesium</keyword>
<name>A0A1M7NKP7_9BACI</name>
<comment type="catalytic activity">
    <reaction evidence="11">
        <text>XTP + H2O = XDP + phosphate + H(+)</text>
        <dbReference type="Rhea" id="RHEA:28406"/>
        <dbReference type="ChEBI" id="CHEBI:15377"/>
        <dbReference type="ChEBI" id="CHEBI:15378"/>
        <dbReference type="ChEBI" id="CHEBI:43474"/>
        <dbReference type="ChEBI" id="CHEBI:59884"/>
        <dbReference type="ChEBI" id="CHEBI:61314"/>
        <dbReference type="EC" id="3.6.1.73"/>
    </reaction>
</comment>
<evidence type="ECO:0000256" key="2">
    <source>
        <dbReference type="ARBA" id="ARBA00001946"/>
    </source>
</evidence>
<dbReference type="InterPro" id="IPR050299">
    <property type="entry name" value="YjjX_NTPase"/>
</dbReference>
<sequence length="170" mass="18524">MIIMVGSFNKAKVNAVKNVFLDATITSVEVESGVSTQPRTDKETREGAINRAMASKDVKEDSYGIGLEGGVMQIGDQLFLCNWGALVTPSNACFTASGARIPLPNEFAKPLLNGEELGDVMQEWTTIKDIRHHQGAIGIFTNATISREEMFTHVVLLLKGQMEQQTHSGK</sequence>
<dbReference type="Pfam" id="PF01931">
    <property type="entry name" value="NTPase_I-T"/>
    <property type="match status" value="1"/>
</dbReference>
<keyword evidence="4" id="KW-0547">Nucleotide-binding</keyword>
<evidence type="ECO:0000256" key="8">
    <source>
        <dbReference type="ARBA" id="ARBA00023211"/>
    </source>
</evidence>
<evidence type="ECO:0000256" key="6">
    <source>
        <dbReference type="ARBA" id="ARBA00022842"/>
    </source>
</evidence>
<dbReference type="GO" id="GO:0000166">
    <property type="term" value="F:nucleotide binding"/>
    <property type="evidence" value="ECO:0007669"/>
    <property type="project" value="UniProtKB-KW"/>
</dbReference>
<dbReference type="RefSeq" id="WP_073201345.1">
    <property type="nucleotide sequence ID" value="NZ_FRCZ01000003.1"/>
</dbReference>
<keyword evidence="8" id="KW-0464">Manganese</keyword>
<dbReference type="GO" id="GO:0009117">
    <property type="term" value="P:nucleotide metabolic process"/>
    <property type="evidence" value="ECO:0007669"/>
    <property type="project" value="UniProtKB-KW"/>
</dbReference>
<evidence type="ECO:0000256" key="9">
    <source>
        <dbReference type="ARBA" id="ARBA00038901"/>
    </source>
</evidence>
<evidence type="ECO:0000256" key="4">
    <source>
        <dbReference type="ARBA" id="ARBA00022741"/>
    </source>
</evidence>
<protein>
    <recommendedName>
        <fullName evidence="9">inosine/xanthosine triphosphatase</fullName>
        <ecNumber evidence="9">3.6.1.73</ecNumber>
    </recommendedName>
</protein>
<dbReference type="PANTHER" id="PTHR34699:SF2">
    <property type="entry name" value="NON-CANONICAL PURINE NTP PHOSPHATASE_PRRC1 DOMAIN-CONTAINING PROTEIN"/>
    <property type="match status" value="1"/>
</dbReference>
<gene>
    <name evidence="13" type="ORF">SAMN05216179_1607</name>
</gene>
<comment type="catalytic activity">
    <reaction evidence="10">
        <text>ITP + H2O = IDP + phosphate + H(+)</text>
        <dbReference type="Rhea" id="RHEA:28330"/>
        <dbReference type="ChEBI" id="CHEBI:15377"/>
        <dbReference type="ChEBI" id="CHEBI:15378"/>
        <dbReference type="ChEBI" id="CHEBI:43474"/>
        <dbReference type="ChEBI" id="CHEBI:58280"/>
        <dbReference type="ChEBI" id="CHEBI:61402"/>
        <dbReference type="EC" id="3.6.1.73"/>
    </reaction>
</comment>
<keyword evidence="5" id="KW-0378">Hydrolase</keyword>
<evidence type="ECO:0000256" key="10">
    <source>
        <dbReference type="ARBA" id="ARBA00048174"/>
    </source>
</evidence>